<keyword evidence="2" id="KW-0597">Phosphoprotein</keyword>
<feature type="domain" description="Enoyl reductase (ER)" evidence="3">
    <location>
        <begin position="1"/>
        <end position="263"/>
    </location>
</feature>
<dbReference type="PANTHER" id="PTHR43775:SF37">
    <property type="entry name" value="SI:DKEY-61P9.11"/>
    <property type="match status" value="1"/>
</dbReference>
<dbReference type="SUPFAM" id="SSF51735">
    <property type="entry name" value="NAD(P)-binding Rossmann-fold domains"/>
    <property type="match status" value="1"/>
</dbReference>
<dbReference type="InterPro" id="IPR050091">
    <property type="entry name" value="PKS_NRPS_Biosynth_Enz"/>
</dbReference>
<dbReference type="InterPro" id="IPR036291">
    <property type="entry name" value="NAD(P)-bd_dom_sf"/>
</dbReference>
<name>A0ABR1UFV8_9PEZI</name>
<proteinExistence type="predicted"/>
<sequence>MPSSHRPRDKGSAKYPHGILRPAVAEIGLLARLPDDDDGGGISWAQAAGLPLVYTTAYGCLCERDPLREGDSILIHVATGGVGQAAIQIAQSVGAEVFATVGSVEKRDFLESTYGLARDHIFSSRDLSFQSQLLRRTSGRGVDVVLNSLAGEALRASWDCVAPFGRFVELGTGDMAANAPLGMANFARHTRFEAFDLSYLVKQTDPAVCRRTQRMFQGAMELVLGPQFRDIRSKMPVTVFPMSDVQGAFRHMQAAKHIGKLVLEPRSDQVVPVLPRTPRASFDAHASYVIAGGLGG</sequence>
<comment type="caution">
    <text evidence="4">The sequence shown here is derived from an EMBL/GenBank/DDBJ whole genome shotgun (WGS) entry which is preliminary data.</text>
</comment>
<protein>
    <submittedName>
        <fullName evidence="4">Polyketide synthase</fullName>
    </submittedName>
</protein>
<dbReference type="Proteomes" id="UP001446871">
    <property type="component" value="Unassembled WGS sequence"/>
</dbReference>
<dbReference type="SMART" id="SM00829">
    <property type="entry name" value="PKS_ER"/>
    <property type="match status" value="1"/>
</dbReference>
<dbReference type="InterPro" id="IPR020843">
    <property type="entry name" value="ER"/>
</dbReference>
<dbReference type="CDD" id="cd05195">
    <property type="entry name" value="enoyl_red"/>
    <property type="match status" value="1"/>
</dbReference>
<dbReference type="Pfam" id="PF00107">
    <property type="entry name" value="ADH_zinc_N"/>
    <property type="match status" value="1"/>
</dbReference>
<dbReference type="InterPro" id="IPR013149">
    <property type="entry name" value="ADH-like_C"/>
</dbReference>
<gene>
    <name evidence="4" type="ORF">PG996_010928</name>
</gene>
<accession>A0ABR1UFV8</accession>
<evidence type="ECO:0000313" key="4">
    <source>
        <dbReference type="EMBL" id="KAK8056991.1"/>
    </source>
</evidence>
<dbReference type="Gene3D" id="3.90.180.10">
    <property type="entry name" value="Medium-chain alcohol dehydrogenases, catalytic domain"/>
    <property type="match status" value="1"/>
</dbReference>
<evidence type="ECO:0000259" key="3">
    <source>
        <dbReference type="SMART" id="SM00829"/>
    </source>
</evidence>
<dbReference type="EMBL" id="JAQQWM010000007">
    <property type="protein sequence ID" value="KAK8056991.1"/>
    <property type="molecule type" value="Genomic_DNA"/>
</dbReference>
<reference evidence="4 5" key="1">
    <citation type="submission" date="2023-01" db="EMBL/GenBank/DDBJ databases">
        <title>Analysis of 21 Apiospora genomes using comparative genomics revels a genus with tremendous synthesis potential of carbohydrate active enzymes and secondary metabolites.</title>
        <authorList>
            <person name="Sorensen T."/>
        </authorList>
    </citation>
    <scope>NUCLEOTIDE SEQUENCE [LARGE SCALE GENOMIC DNA]</scope>
    <source>
        <strain evidence="4 5">CBS 83171</strain>
    </source>
</reference>
<keyword evidence="1" id="KW-0596">Phosphopantetheine</keyword>
<keyword evidence="5" id="KW-1185">Reference proteome</keyword>
<evidence type="ECO:0000256" key="2">
    <source>
        <dbReference type="ARBA" id="ARBA00022553"/>
    </source>
</evidence>
<evidence type="ECO:0000256" key="1">
    <source>
        <dbReference type="ARBA" id="ARBA00022450"/>
    </source>
</evidence>
<evidence type="ECO:0000313" key="5">
    <source>
        <dbReference type="Proteomes" id="UP001446871"/>
    </source>
</evidence>
<organism evidence="4 5">
    <name type="scientific">Apiospora saccharicola</name>
    <dbReference type="NCBI Taxonomy" id="335842"/>
    <lineage>
        <taxon>Eukaryota</taxon>
        <taxon>Fungi</taxon>
        <taxon>Dikarya</taxon>
        <taxon>Ascomycota</taxon>
        <taxon>Pezizomycotina</taxon>
        <taxon>Sordariomycetes</taxon>
        <taxon>Xylariomycetidae</taxon>
        <taxon>Amphisphaeriales</taxon>
        <taxon>Apiosporaceae</taxon>
        <taxon>Apiospora</taxon>
    </lineage>
</organism>
<dbReference type="PANTHER" id="PTHR43775">
    <property type="entry name" value="FATTY ACID SYNTHASE"/>
    <property type="match status" value="1"/>
</dbReference>